<evidence type="ECO:0000313" key="8">
    <source>
        <dbReference type="Proteomes" id="UP000008311"/>
    </source>
</evidence>
<dbReference type="InterPro" id="IPR014044">
    <property type="entry name" value="CAP_dom"/>
</dbReference>
<dbReference type="InterPro" id="IPR035940">
    <property type="entry name" value="CAP_sf"/>
</dbReference>
<dbReference type="OrthoDB" id="337038at2759"/>
<dbReference type="OMA" id="CFAQNSP"/>
<evidence type="ECO:0000256" key="1">
    <source>
        <dbReference type="ARBA" id="ARBA00009923"/>
    </source>
</evidence>
<keyword evidence="8" id="KW-1185">Reference proteome</keyword>
<dbReference type="eggNOG" id="KOG3017">
    <property type="taxonomic scope" value="Eukaryota"/>
</dbReference>
<dbReference type="SUPFAM" id="SSF55797">
    <property type="entry name" value="PR-1-like"/>
    <property type="match status" value="1"/>
</dbReference>
<feature type="chain" id="PRO_5002891232" evidence="5">
    <location>
        <begin position="24"/>
        <end position="160"/>
    </location>
</feature>
<dbReference type="AlphaFoldDB" id="B9S7U8"/>
<keyword evidence="4" id="KW-1015">Disulfide bond</keyword>
<dbReference type="EMBL" id="EQ973887">
    <property type="protein sequence ID" value="EEF40264.1"/>
    <property type="molecule type" value="Genomic_DNA"/>
</dbReference>
<gene>
    <name evidence="7" type="ORF">RCOM_1381920</name>
</gene>
<keyword evidence="2 5" id="KW-0732">Signal</keyword>
<dbReference type="Pfam" id="PF00188">
    <property type="entry name" value="CAP"/>
    <property type="match status" value="1"/>
</dbReference>
<dbReference type="InParanoid" id="B9S7U8"/>
<evidence type="ECO:0000256" key="3">
    <source>
        <dbReference type="ARBA" id="ARBA00022821"/>
    </source>
</evidence>
<evidence type="ECO:0000256" key="5">
    <source>
        <dbReference type="SAM" id="SignalP"/>
    </source>
</evidence>
<evidence type="ECO:0000313" key="7">
    <source>
        <dbReference type="EMBL" id="EEF40264.1"/>
    </source>
</evidence>
<sequence length="160" mass="17801">MGFNKFIVALCLMTLTITPVSLAQNSQKDYVAAHNEVRAELGLGPVRWNEKLALYARKYIQTKVETCILEHSNGPYGENLAKGSGEGFSGVDAVKLWADEKPNYDYLSNSCAGGMCGHYTQIIWRDTKEIGCAKTKCKDGWTYISCNYDPPGNYIGERPF</sequence>
<dbReference type="PROSITE" id="PS01010">
    <property type="entry name" value="CRISP_2"/>
    <property type="match status" value="1"/>
</dbReference>
<protein>
    <submittedName>
        <fullName evidence="7">STS14 protein, putative</fullName>
    </submittedName>
</protein>
<organism evidence="7 8">
    <name type="scientific">Ricinus communis</name>
    <name type="common">Castor bean</name>
    <dbReference type="NCBI Taxonomy" id="3988"/>
    <lineage>
        <taxon>Eukaryota</taxon>
        <taxon>Viridiplantae</taxon>
        <taxon>Streptophyta</taxon>
        <taxon>Embryophyta</taxon>
        <taxon>Tracheophyta</taxon>
        <taxon>Spermatophyta</taxon>
        <taxon>Magnoliopsida</taxon>
        <taxon>eudicotyledons</taxon>
        <taxon>Gunneridae</taxon>
        <taxon>Pentapetalae</taxon>
        <taxon>rosids</taxon>
        <taxon>fabids</taxon>
        <taxon>Malpighiales</taxon>
        <taxon>Euphorbiaceae</taxon>
        <taxon>Acalyphoideae</taxon>
        <taxon>Acalypheae</taxon>
        <taxon>Ricinus</taxon>
    </lineage>
</organism>
<dbReference type="PANTHER" id="PTHR10334">
    <property type="entry name" value="CYSTEINE-RICH SECRETORY PROTEIN-RELATED"/>
    <property type="match status" value="1"/>
</dbReference>
<dbReference type="Gene3D" id="3.40.33.10">
    <property type="entry name" value="CAP"/>
    <property type="match status" value="1"/>
</dbReference>
<feature type="signal peptide" evidence="5">
    <location>
        <begin position="1"/>
        <end position="23"/>
    </location>
</feature>
<evidence type="ECO:0000259" key="6">
    <source>
        <dbReference type="SMART" id="SM00198"/>
    </source>
</evidence>
<dbReference type="STRING" id="3988.B9S7U8"/>
<reference evidence="8" key="1">
    <citation type="journal article" date="2010" name="Nat. Biotechnol.">
        <title>Draft genome sequence of the oilseed species Ricinus communis.</title>
        <authorList>
            <person name="Chan A.P."/>
            <person name="Crabtree J."/>
            <person name="Zhao Q."/>
            <person name="Lorenzi H."/>
            <person name="Orvis J."/>
            <person name="Puiu D."/>
            <person name="Melake-Berhan A."/>
            <person name="Jones K.M."/>
            <person name="Redman J."/>
            <person name="Chen G."/>
            <person name="Cahoon E.B."/>
            <person name="Gedil M."/>
            <person name="Stanke M."/>
            <person name="Haas B.J."/>
            <person name="Wortman J.R."/>
            <person name="Fraser-Liggett C.M."/>
            <person name="Ravel J."/>
            <person name="Rabinowicz P.D."/>
        </authorList>
    </citation>
    <scope>NUCLEOTIDE SEQUENCE [LARGE SCALE GENOMIC DNA]</scope>
    <source>
        <strain evidence="8">cv. Hale</strain>
    </source>
</reference>
<evidence type="ECO:0000256" key="4">
    <source>
        <dbReference type="ARBA" id="ARBA00023157"/>
    </source>
</evidence>
<evidence type="ECO:0000256" key="2">
    <source>
        <dbReference type="ARBA" id="ARBA00022729"/>
    </source>
</evidence>
<dbReference type="CDD" id="cd05381">
    <property type="entry name" value="CAP_PR-1"/>
    <property type="match status" value="1"/>
</dbReference>
<name>B9S7U8_RICCO</name>
<proteinExistence type="inferred from homology"/>
<feature type="domain" description="SCP" evidence="6">
    <location>
        <begin position="25"/>
        <end position="156"/>
    </location>
</feature>
<dbReference type="PROSITE" id="PS01009">
    <property type="entry name" value="CRISP_1"/>
    <property type="match status" value="1"/>
</dbReference>
<dbReference type="InterPro" id="IPR001283">
    <property type="entry name" value="CRISP-related"/>
</dbReference>
<dbReference type="FunFam" id="3.40.33.10:FF:000006">
    <property type="entry name" value="Putative pathogenesis-related protein 1"/>
    <property type="match status" value="1"/>
</dbReference>
<accession>B9S7U8</accession>
<comment type="similarity">
    <text evidence="1">Belongs to the CRISP family.</text>
</comment>
<dbReference type="GO" id="GO:0005615">
    <property type="term" value="C:extracellular space"/>
    <property type="evidence" value="ECO:0000318"/>
    <property type="project" value="GO_Central"/>
</dbReference>
<dbReference type="InterPro" id="IPR018244">
    <property type="entry name" value="Allrgn_V5/Tpx1_CS"/>
</dbReference>
<dbReference type="KEGG" id="rcu:8268875"/>
<dbReference type="PRINTS" id="PR00837">
    <property type="entry name" value="V5TPXLIKE"/>
</dbReference>
<dbReference type="Proteomes" id="UP000008311">
    <property type="component" value="Unassembled WGS sequence"/>
</dbReference>
<dbReference type="SMART" id="SM00198">
    <property type="entry name" value="SCP"/>
    <property type="match status" value="1"/>
</dbReference>
<dbReference type="GO" id="GO:0098542">
    <property type="term" value="P:defense response to other organism"/>
    <property type="evidence" value="ECO:0007669"/>
    <property type="project" value="UniProtKB-ARBA"/>
</dbReference>
<keyword evidence="3" id="KW-0611">Plant defense</keyword>